<reference evidence="4" key="1">
    <citation type="submission" date="2023-10" db="EMBL/GenBank/DDBJ databases">
        <authorList>
            <person name="Chen Y."/>
            <person name="Shah S."/>
            <person name="Dougan E. K."/>
            <person name="Thang M."/>
            <person name="Chan C."/>
        </authorList>
    </citation>
    <scope>NUCLEOTIDE SEQUENCE [LARGE SCALE GENOMIC DNA]</scope>
</reference>
<evidence type="ECO:0000313" key="5">
    <source>
        <dbReference type="Proteomes" id="UP001189429"/>
    </source>
</evidence>
<protein>
    <submittedName>
        <fullName evidence="4">Uncharacterized protein</fullName>
    </submittedName>
</protein>
<feature type="region of interest" description="Disordered" evidence="1">
    <location>
        <begin position="30"/>
        <end position="50"/>
    </location>
</feature>
<accession>A0ABN9XHR7</accession>
<keyword evidence="3" id="KW-0732">Signal</keyword>
<dbReference type="EMBL" id="CAUYUJ010020337">
    <property type="protein sequence ID" value="CAK0897482.1"/>
    <property type="molecule type" value="Genomic_DNA"/>
</dbReference>
<evidence type="ECO:0000256" key="2">
    <source>
        <dbReference type="SAM" id="Phobius"/>
    </source>
</evidence>
<feature type="transmembrane region" description="Helical" evidence="2">
    <location>
        <begin position="60"/>
        <end position="82"/>
    </location>
</feature>
<feature type="signal peptide" evidence="3">
    <location>
        <begin position="1"/>
        <end position="24"/>
    </location>
</feature>
<organism evidence="4 5">
    <name type="scientific">Prorocentrum cordatum</name>
    <dbReference type="NCBI Taxonomy" id="2364126"/>
    <lineage>
        <taxon>Eukaryota</taxon>
        <taxon>Sar</taxon>
        <taxon>Alveolata</taxon>
        <taxon>Dinophyceae</taxon>
        <taxon>Prorocentrales</taxon>
        <taxon>Prorocentraceae</taxon>
        <taxon>Prorocentrum</taxon>
    </lineage>
</organism>
<gene>
    <name evidence="4" type="ORF">PCOR1329_LOCUS75643</name>
</gene>
<proteinExistence type="predicted"/>
<sequence>MTISLSVWLACACLVLSFRELVASQRLSERPVGDAPDSGARPEVTWSGSNRHAAGDQWPYFGAALAVGALLLVACVVLTWCWDWKGAQQERGVVKEAALLPPPSRPPVNFHASLSQSDCAVAVASPRYPVPQAAGGASGLSSYGATPLGSSRMSLTPRWLCPQLTVPIGTELHCVLPNLVSGAKQNLVVHVCSIAERGSKPLFQARVVEADGDLHRAAISLETPGGEGRLAFVSTREVRFVNARVSRNSLRGRREYRRRCLARLENPVGMYLARVQGLTLHGICLRAAQQIFNTSFSGRIWDAGAGVESSASSSKGCGQSSFIQ</sequence>
<name>A0ABN9XHR7_9DINO</name>
<dbReference type="Proteomes" id="UP001189429">
    <property type="component" value="Unassembled WGS sequence"/>
</dbReference>
<keyword evidence="5" id="KW-1185">Reference proteome</keyword>
<keyword evidence="2" id="KW-0472">Membrane</keyword>
<comment type="caution">
    <text evidence="4">The sequence shown here is derived from an EMBL/GenBank/DDBJ whole genome shotgun (WGS) entry which is preliminary data.</text>
</comment>
<evidence type="ECO:0000313" key="4">
    <source>
        <dbReference type="EMBL" id="CAK0897482.1"/>
    </source>
</evidence>
<evidence type="ECO:0000256" key="3">
    <source>
        <dbReference type="SAM" id="SignalP"/>
    </source>
</evidence>
<keyword evidence="2" id="KW-1133">Transmembrane helix</keyword>
<evidence type="ECO:0000256" key="1">
    <source>
        <dbReference type="SAM" id="MobiDB-lite"/>
    </source>
</evidence>
<keyword evidence="2" id="KW-0812">Transmembrane</keyword>
<feature type="chain" id="PRO_5046062807" evidence="3">
    <location>
        <begin position="25"/>
        <end position="324"/>
    </location>
</feature>